<dbReference type="InterPro" id="IPR049326">
    <property type="entry name" value="Rhodopsin_dom_fungi"/>
</dbReference>
<comment type="subcellular location">
    <subcellularLocation>
        <location evidence="1">Membrane</location>
        <topology evidence="1">Multi-pass membrane protein</topology>
    </subcellularLocation>
</comment>
<dbReference type="Proteomes" id="UP000799770">
    <property type="component" value="Unassembled WGS sequence"/>
</dbReference>
<keyword evidence="4 7" id="KW-0472">Membrane</keyword>
<dbReference type="PANTHER" id="PTHR33048">
    <property type="entry name" value="PTH11-LIKE INTEGRAL MEMBRANE PROTEIN (AFU_ORTHOLOGUE AFUA_5G11245)"/>
    <property type="match status" value="1"/>
</dbReference>
<feature type="transmembrane region" description="Helical" evidence="7">
    <location>
        <begin position="147"/>
        <end position="166"/>
    </location>
</feature>
<sequence length="376" mass="42758">MNRFNGSRVPDFNGPAPGNGTPRFHDSGDTSTAPILLGISGGLMVISIALLFARLWSRLRPYVRLDWDDWTVLAATVLAVVNYIITSIAAVYGLGRHTRFIGFAKRRSALELIFINQVIWYWSITLVKLSVATLLLRVKRESRRWRIFLYTMMGLLVAALLVQTTFQFTQCRPFSIFWDPRVFRIVKCIPRSVINGNIIAFSGFQIATDLLFSFIPITFIRKLHRPRREKIFLAILMGLGLFASFAAIMRTLQLQTFYTTTDPFRSNVTVVLWAMVEQQFALIAATMPTLKSFLEKTLIKIGLFFYDENTETQVRSRLVQFGLLDNDTKTTKVVTSEVASAGSPKLDRKLRDEFGDTIVSVGNDKDVEMMLERDVI</sequence>
<keyword evidence="10" id="KW-1185">Reference proteome</keyword>
<feature type="transmembrane region" description="Helical" evidence="7">
    <location>
        <begin position="198"/>
        <end position="219"/>
    </location>
</feature>
<evidence type="ECO:0000256" key="1">
    <source>
        <dbReference type="ARBA" id="ARBA00004141"/>
    </source>
</evidence>
<keyword evidence="2 7" id="KW-0812">Transmembrane</keyword>
<gene>
    <name evidence="9" type="ORF">BDV96DRAFT_590879</name>
</gene>
<protein>
    <recommendedName>
        <fullName evidence="8">Rhodopsin domain-containing protein</fullName>
    </recommendedName>
</protein>
<evidence type="ECO:0000259" key="8">
    <source>
        <dbReference type="Pfam" id="PF20684"/>
    </source>
</evidence>
<dbReference type="GO" id="GO:0016020">
    <property type="term" value="C:membrane"/>
    <property type="evidence" value="ECO:0007669"/>
    <property type="project" value="UniProtKB-SubCell"/>
</dbReference>
<evidence type="ECO:0000256" key="3">
    <source>
        <dbReference type="ARBA" id="ARBA00022989"/>
    </source>
</evidence>
<evidence type="ECO:0000256" key="6">
    <source>
        <dbReference type="SAM" id="MobiDB-lite"/>
    </source>
</evidence>
<feature type="transmembrane region" description="Helical" evidence="7">
    <location>
        <begin position="33"/>
        <end position="52"/>
    </location>
</feature>
<accession>A0A6A5YH77</accession>
<evidence type="ECO:0000313" key="10">
    <source>
        <dbReference type="Proteomes" id="UP000799770"/>
    </source>
</evidence>
<dbReference type="PANTHER" id="PTHR33048:SF129">
    <property type="entry name" value="INTEGRAL MEMBRANE PROTEIN-RELATED"/>
    <property type="match status" value="1"/>
</dbReference>
<feature type="transmembrane region" description="Helical" evidence="7">
    <location>
        <begin position="231"/>
        <end position="250"/>
    </location>
</feature>
<reference evidence="9" key="1">
    <citation type="journal article" date="2020" name="Stud. Mycol.">
        <title>101 Dothideomycetes genomes: a test case for predicting lifestyles and emergence of pathogens.</title>
        <authorList>
            <person name="Haridas S."/>
            <person name="Albert R."/>
            <person name="Binder M."/>
            <person name="Bloem J."/>
            <person name="Labutti K."/>
            <person name="Salamov A."/>
            <person name="Andreopoulos B."/>
            <person name="Baker S."/>
            <person name="Barry K."/>
            <person name="Bills G."/>
            <person name="Bluhm B."/>
            <person name="Cannon C."/>
            <person name="Castanera R."/>
            <person name="Culley D."/>
            <person name="Daum C."/>
            <person name="Ezra D."/>
            <person name="Gonzalez J."/>
            <person name="Henrissat B."/>
            <person name="Kuo A."/>
            <person name="Liang C."/>
            <person name="Lipzen A."/>
            <person name="Lutzoni F."/>
            <person name="Magnuson J."/>
            <person name="Mondo S."/>
            <person name="Nolan M."/>
            <person name="Ohm R."/>
            <person name="Pangilinan J."/>
            <person name="Park H.-J."/>
            <person name="Ramirez L."/>
            <person name="Alfaro M."/>
            <person name="Sun H."/>
            <person name="Tritt A."/>
            <person name="Yoshinaga Y."/>
            <person name="Zwiers L.-H."/>
            <person name="Turgeon B."/>
            <person name="Goodwin S."/>
            <person name="Spatafora J."/>
            <person name="Crous P."/>
            <person name="Grigoriev I."/>
        </authorList>
    </citation>
    <scope>NUCLEOTIDE SEQUENCE</scope>
    <source>
        <strain evidence="9">CBS 627.86</strain>
    </source>
</reference>
<dbReference type="InterPro" id="IPR052337">
    <property type="entry name" value="SAT4-like"/>
</dbReference>
<organism evidence="9 10">
    <name type="scientific">Lophiotrema nucula</name>
    <dbReference type="NCBI Taxonomy" id="690887"/>
    <lineage>
        <taxon>Eukaryota</taxon>
        <taxon>Fungi</taxon>
        <taxon>Dikarya</taxon>
        <taxon>Ascomycota</taxon>
        <taxon>Pezizomycotina</taxon>
        <taxon>Dothideomycetes</taxon>
        <taxon>Pleosporomycetidae</taxon>
        <taxon>Pleosporales</taxon>
        <taxon>Lophiotremataceae</taxon>
        <taxon>Lophiotrema</taxon>
    </lineage>
</organism>
<comment type="similarity">
    <text evidence="5">Belongs to the SAT4 family.</text>
</comment>
<dbReference type="OrthoDB" id="3897607at2759"/>
<evidence type="ECO:0000256" key="4">
    <source>
        <dbReference type="ARBA" id="ARBA00023136"/>
    </source>
</evidence>
<keyword evidence="3 7" id="KW-1133">Transmembrane helix</keyword>
<evidence type="ECO:0000313" key="9">
    <source>
        <dbReference type="EMBL" id="KAF2106599.1"/>
    </source>
</evidence>
<dbReference type="Pfam" id="PF20684">
    <property type="entry name" value="Fung_rhodopsin"/>
    <property type="match status" value="1"/>
</dbReference>
<feature type="region of interest" description="Disordered" evidence="6">
    <location>
        <begin position="1"/>
        <end position="24"/>
    </location>
</feature>
<feature type="domain" description="Rhodopsin" evidence="8">
    <location>
        <begin position="53"/>
        <end position="295"/>
    </location>
</feature>
<dbReference type="AlphaFoldDB" id="A0A6A5YH77"/>
<proteinExistence type="inferred from homology"/>
<name>A0A6A5YH77_9PLEO</name>
<evidence type="ECO:0000256" key="2">
    <source>
        <dbReference type="ARBA" id="ARBA00022692"/>
    </source>
</evidence>
<evidence type="ECO:0000256" key="5">
    <source>
        <dbReference type="ARBA" id="ARBA00038359"/>
    </source>
</evidence>
<feature type="transmembrane region" description="Helical" evidence="7">
    <location>
        <begin position="114"/>
        <end position="135"/>
    </location>
</feature>
<evidence type="ECO:0000256" key="7">
    <source>
        <dbReference type="SAM" id="Phobius"/>
    </source>
</evidence>
<feature type="transmembrane region" description="Helical" evidence="7">
    <location>
        <begin position="72"/>
        <end position="94"/>
    </location>
</feature>
<dbReference type="EMBL" id="ML977361">
    <property type="protein sequence ID" value="KAF2106599.1"/>
    <property type="molecule type" value="Genomic_DNA"/>
</dbReference>